<evidence type="ECO:0000259" key="5">
    <source>
        <dbReference type="Pfam" id="PF22780"/>
    </source>
</evidence>
<protein>
    <recommendedName>
        <fullName evidence="8">Flavoprotein, HI0933 family</fullName>
    </recommendedName>
</protein>
<sequence length="402" mass="44978">MKNVAVIGAGPAGMMAAYFAAKDNRVTLFEKNEKLGKKLFITGKGRCNLTNNRDISEYFNEIARNDKFMYSALYMMSNVETLKLFKEFGLETKVERGDRVFPKSDKSSDVIQSYERMLKSRNVNIRLNSKIKSVSKNEEEFLVDVNGLKETFDAVIIATGGVSYNSTGSTGDGYKFAKNFGLKVEKIYPALVPIELKDDFLGDLQGISLKNVTLKTVKNKKTVHEEFGELLFSHFGITGPIVLRTSSYINRMSDFNLYLDLKPALSFEKLENRILRDFDKYKNKELKNSLFDLLPKGLVPIIIKMANIDGRKSVNEITREERLSLLNTIKSMPLGYKNLMDINAAIVTSGGVSVREINPSTMESKKVPNLYFCGEVLDVDALTGGFNIQIANSTGYVAGNSI</sequence>
<dbReference type="SUPFAM" id="SSF160996">
    <property type="entry name" value="HI0933 insert domain-like"/>
    <property type="match status" value="1"/>
</dbReference>
<evidence type="ECO:0000313" key="7">
    <source>
        <dbReference type="Proteomes" id="UP000184032"/>
    </source>
</evidence>
<dbReference type="InterPro" id="IPR036188">
    <property type="entry name" value="FAD/NAD-bd_sf"/>
</dbReference>
<dbReference type="Pfam" id="PF22780">
    <property type="entry name" value="HI0933_like_1st"/>
    <property type="match status" value="1"/>
</dbReference>
<dbReference type="PRINTS" id="PR00411">
    <property type="entry name" value="PNDRDTASEI"/>
</dbReference>
<reference evidence="7" key="1">
    <citation type="submission" date="2016-11" db="EMBL/GenBank/DDBJ databases">
        <authorList>
            <person name="Varghese N."/>
            <person name="Submissions S."/>
        </authorList>
    </citation>
    <scope>NUCLEOTIDE SEQUENCE [LARGE SCALE GENOMIC DNA]</scope>
    <source>
        <strain evidence="7">DSM 21120</strain>
    </source>
</reference>
<dbReference type="NCBIfam" id="TIGR00275">
    <property type="entry name" value="aminoacetone oxidase family FAD-binding enzyme"/>
    <property type="match status" value="1"/>
</dbReference>
<dbReference type="InterPro" id="IPR023166">
    <property type="entry name" value="BaiN-like_dom_sf"/>
</dbReference>
<evidence type="ECO:0000259" key="4">
    <source>
        <dbReference type="Pfam" id="PF03486"/>
    </source>
</evidence>
<dbReference type="PANTHER" id="PTHR42887">
    <property type="entry name" value="OS12G0638800 PROTEIN"/>
    <property type="match status" value="1"/>
</dbReference>
<accession>A0A1M5P856</accession>
<comment type="cofactor">
    <cofactor evidence="1">
        <name>FAD</name>
        <dbReference type="ChEBI" id="CHEBI:57692"/>
    </cofactor>
</comment>
<dbReference type="EMBL" id="FQXI01000001">
    <property type="protein sequence ID" value="SHG97932.1"/>
    <property type="molecule type" value="Genomic_DNA"/>
</dbReference>
<keyword evidence="7" id="KW-1185">Reference proteome</keyword>
<evidence type="ECO:0000313" key="6">
    <source>
        <dbReference type="EMBL" id="SHG97932.1"/>
    </source>
</evidence>
<dbReference type="AlphaFoldDB" id="A0A1M5P856"/>
<proteinExistence type="predicted"/>
<evidence type="ECO:0000256" key="2">
    <source>
        <dbReference type="ARBA" id="ARBA00022630"/>
    </source>
</evidence>
<dbReference type="PANTHER" id="PTHR42887:SF2">
    <property type="entry name" value="OS12G0638800 PROTEIN"/>
    <property type="match status" value="1"/>
</dbReference>
<organism evidence="6 7">
    <name type="scientific">Anaerosphaera aminiphila DSM 21120</name>
    <dbReference type="NCBI Taxonomy" id="1120995"/>
    <lineage>
        <taxon>Bacteria</taxon>
        <taxon>Bacillati</taxon>
        <taxon>Bacillota</taxon>
        <taxon>Tissierellia</taxon>
        <taxon>Tissierellales</taxon>
        <taxon>Peptoniphilaceae</taxon>
        <taxon>Anaerosphaera</taxon>
    </lineage>
</organism>
<dbReference type="OrthoDB" id="9773233at2"/>
<dbReference type="InterPro" id="IPR004792">
    <property type="entry name" value="BaiN-like"/>
</dbReference>
<dbReference type="Gene3D" id="1.10.8.260">
    <property type="entry name" value="HI0933 insert domain-like"/>
    <property type="match status" value="1"/>
</dbReference>
<evidence type="ECO:0000256" key="1">
    <source>
        <dbReference type="ARBA" id="ARBA00001974"/>
    </source>
</evidence>
<name>A0A1M5P856_9FIRM</name>
<dbReference type="STRING" id="1120995.SAMN02745245_00217"/>
<dbReference type="Gene3D" id="3.50.50.60">
    <property type="entry name" value="FAD/NAD(P)-binding domain"/>
    <property type="match status" value="1"/>
</dbReference>
<feature type="domain" description="RsdA/BaiN/AoA(So)-like insert" evidence="5">
    <location>
        <begin position="188"/>
        <end position="347"/>
    </location>
</feature>
<dbReference type="Pfam" id="PF03486">
    <property type="entry name" value="HI0933_like"/>
    <property type="match status" value="1"/>
</dbReference>
<keyword evidence="2" id="KW-0285">Flavoprotein</keyword>
<gene>
    <name evidence="6" type="ORF">SAMN02745245_00217</name>
</gene>
<dbReference type="RefSeq" id="WP_073182942.1">
    <property type="nucleotide sequence ID" value="NZ_FQXI01000001.1"/>
</dbReference>
<dbReference type="PRINTS" id="PR00368">
    <property type="entry name" value="FADPNR"/>
</dbReference>
<keyword evidence="3" id="KW-0274">FAD</keyword>
<dbReference type="Gene3D" id="2.40.30.10">
    <property type="entry name" value="Translation factors"/>
    <property type="match status" value="1"/>
</dbReference>
<dbReference type="SUPFAM" id="SSF51905">
    <property type="entry name" value="FAD/NAD(P)-binding domain"/>
    <property type="match status" value="1"/>
</dbReference>
<evidence type="ECO:0008006" key="8">
    <source>
        <dbReference type="Google" id="ProtNLM"/>
    </source>
</evidence>
<dbReference type="Proteomes" id="UP000184032">
    <property type="component" value="Unassembled WGS sequence"/>
</dbReference>
<dbReference type="InterPro" id="IPR057661">
    <property type="entry name" value="RsdA/BaiN/AoA(So)_Rossmann"/>
</dbReference>
<dbReference type="InterPro" id="IPR055178">
    <property type="entry name" value="RsdA/BaiN/AoA(So)-like_dom"/>
</dbReference>
<feature type="domain" description="RsdA/BaiN/AoA(So)-like Rossmann fold-like" evidence="4">
    <location>
        <begin position="3"/>
        <end position="400"/>
    </location>
</feature>
<evidence type="ECO:0000256" key="3">
    <source>
        <dbReference type="ARBA" id="ARBA00022827"/>
    </source>
</evidence>